<dbReference type="Gene3D" id="3.30.420.40">
    <property type="match status" value="2"/>
</dbReference>
<keyword evidence="2" id="KW-1185">Reference proteome</keyword>
<comment type="caution">
    <text evidence="1">The sequence shown here is derived from an EMBL/GenBank/DDBJ whole genome shotgun (WGS) entry which is preliminary data.</text>
</comment>
<dbReference type="PANTHER" id="PTHR14187:SF5">
    <property type="entry name" value="HEAT SHOCK 70 KDA PROTEIN 12A"/>
    <property type="match status" value="1"/>
</dbReference>
<dbReference type="AlphaFoldDB" id="A0A9N9G7L0"/>
<dbReference type="Proteomes" id="UP000789508">
    <property type="component" value="Unassembled WGS sequence"/>
</dbReference>
<dbReference type="Gene3D" id="3.90.640.10">
    <property type="entry name" value="Actin, Chain A, domain 4"/>
    <property type="match status" value="1"/>
</dbReference>
<dbReference type="SUPFAM" id="SSF53067">
    <property type="entry name" value="Actin-like ATPase domain"/>
    <property type="match status" value="2"/>
</dbReference>
<proteinExistence type="predicted"/>
<dbReference type="PANTHER" id="PTHR14187">
    <property type="entry name" value="ALPHA KINASE/ELONGATION FACTOR 2 KINASE"/>
    <property type="match status" value="1"/>
</dbReference>
<dbReference type="EMBL" id="CAJVPS010003117">
    <property type="protein sequence ID" value="CAG8582692.1"/>
    <property type="molecule type" value="Genomic_DNA"/>
</dbReference>
<gene>
    <name evidence="1" type="ORF">ALEPTO_LOCUS7338</name>
</gene>
<evidence type="ECO:0000313" key="1">
    <source>
        <dbReference type="EMBL" id="CAG8582692.1"/>
    </source>
</evidence>
<accession>A0A9N9G7L0</accession>
<organism evidence="1 2">
    <name type="scientific">Ambispora leptoticha</name>
    <dbReference type="NCBI Taxonomy" id="144679"/>
    <lineage>
        <taxon>Eukaryota</taxon>
        <taxon>Fungi</taxon>
        <taxon>Fungi incertae sedis</taxon>
        <taxon>Mucoromycota</taxon>
        <taxon>Glomeromycotina</taxon>
        <taxon>Glomeromycetes</taxon>
        <taxon>Archaeosporales</taxon>
        <taxon>Ambisporaceae</taxon>
        <taxon>Ambispora</taxon>
    </lineage>
</organism>
<name>A0A9N9G7L0_9GLOM</name>
<dbReference type="OrthoDB" id="2963168at2759"/>
<reference evidence="1" key="1">
    <citation type="submission" date="2021-06" db="EMBL/GenBank/DDBJ databases">
        <authorList>
            <person name="Kallberg Y."/>
            <person name="Tangrot J."/>
            <person name="Rosling A."/>
        </authorList>
    </citation>
    <scope>NUCLEOTIDE SEQUENCE</scope>
    <source>
        <strain evidence="1">FL130A</strain>
    </source>
</reference>
<evidence type="ECO:0000313" key="2">
    <source>
        <dbReference type="Proteomes" id="UP000789508"/>
    </source>
</evidence>
<sequence>MGAICCKDGTYENERLTRPNEMATSPTLNSSNYIANHELAPRNRETLNSSDYVTNHELKIQMPINKETLNSSNYVTNHEVKTLTPKDRETLTRENYVIHSMSGFNTPQQVLAERKKTQLVVGIGGFAFCPRPLNNGLINIDNIETNTEWPGGWGKFKTNTALEYDSNWNVINWGYPALSQKPNLKAKGGSQISDNKPVELFKLHLGDIPADEKPLLPIGLNYQKAITDYLREIGKTIKVRLERNWPNLDFHNDIGIVVTIPAEFIENTKAIMRKCAFDAGLINKKDTENLTFTTEPEAAALYCLHYANNYQLRNHEPYMIVDCGGGTIDLTTRILLPGNQISEVTMRTGAYCGSAYVDRQIGMQAVLNLKEHHYNQLQYLVQDFFVRQVKILFTGNRNDYRTKTLDIEEYCPAALQYVDSQMRTKLVEEQWQIVLDFDTVESMFEPVIDSIISLIQKQIDASTATCKCQAIFLCGGFGESPYLLKRVKEKFETSSTMVCAPHQAVTAIVRGAVLFMIIDIIGINESSVKTRVLKWTYGIECYRQWDPTKDPTERKGANGSIKVFDKLATCGEEADVNKEYKKQYFTSRPDQTIVYFPVYTSSSENELYCDELKRLGQLEIEIPKDSRGKKLDIEFSLFFGQMDIIATARVLQTNQWCHTMLKFDQD</sequence>
<protein>
    <submittedName>
        <fullName evidence="1">7629_t:CDS:1</fullName>
    </submittedName>
</protein>
<dbReference type="InterPro" id="IPR043129">
    <property type="entry name" value="ATPase_NBD"/>
</dbReference>